<evidence type="ECO:0000313" key="1">
    <source>
        <dbReference type="EMBL" id="KAK3767582.1"/>
    </source>
</evidence>
<dbReference type="Proteomes" id="UP001283361">
    <property type="component" value="Unassembled WGS sequence"/>
</dbReference>
<sequence>MATNTLPLQVSSYASAERKPVMTSQRHASHSFAASMFVKKMAPNFYSVSRVKADNGKQECDPERHQKESHVRATRSCDLAKFLSFQTDVALTDFVKAKFSSKCRRLFNRGLDLDRVVFFQPRKQTSGANEPMRRLEESGWHSSVSVGDLELSTMESPLDVLSRAASMVETSSRLYGEARTHLFTVLASVGPLLTRPTQVWQEGGGKMWLML</sequence>
<evidence type="ECO:0000313" key="2">
    <source>
        <dbReference type="Proteomes" id="UP001283361"/>
    </source>
</evidence>
<dbReference type="EMBL" id="JAWDGP010004135">
    <property type="protein sequence ID" value="KAK3767582.1"/>
    <property type="molecule type" value="Genomic_DNA"/>
</dbReference>
<comment type="caution">
    <text evidence="1">The sequence shown here is derived from an EMBL/GenBank/DDBJ whole genome shotgun (WGS) entry which is preliminary data.</text>
</comment>
<gene>
    <name evidence="1" type="ORF">RRG08_003843</name>
</gene>
<dbReference type="AlphaFoldDB" id="A0AAE1DEJ4"/>
<protein>
    <submittedName>
        <fullName evidence="1">Uncharacterized protein</fullName>
    </submittedName>
</protein>
<reference evidence="1" key="1">
    <citation type="journal article" date="2023" name="G3 (Bethesda)">
        <title>A reference genome for the long-term kleptoplast-retaining sea slug Elysia crispata morphotype clarki.</title>
        <authorList>
            <person name="Eastman K.E."/>
            <person name="Pendleton A.L."/>
            <person name="Shaikh M.A."/>
            <person name="Suttiyut T."/>
            <person name="Ogas R."/>
            <person name="Tomko P."/>
            <person name="Gavelis G."/>
            <person name="Widhalm J.R."/>
            <person name="Wisecaver J.H."/>
        </authorList>
    </citation>
    <scope>NUCLEOTIDE SEQUENCE</scope>
    <source>
        <strain evidence="1">ECLA1</strain>
    </source>
</reference>
<accession>A0AAE1DEJ4</accession>
<organism evidence="1 2">
    <name type="scientific">Elysia crispata</name>
    <name type="common">lettuce slug</name>
    <dbReference type="NCBI Taxonomy" id="231223"/>
    <lineage>
        <taxon>Eukaryota</taxon>
        <taxon>Metazoa</taxon>
        <taxon>Spiralia</taxon>
        <taxon>Lophotrochozoa</taxon>
        <taxon>Mollusca</taxon>
        <taxon>Gastropoda</taxon>
        <taxon>Heterobranchia</taxon>
        <taxon>Euthyneura</taxon>
        <taxon>Panpulmonata</taxon>
        <taxon>Sacoglossa</taxon>
        <taxon>Placobranchoidea</taxon>
        <taxon>Plakobranchidae</taxon>
        <taxon>Elysia</taxon>
    </lineage>
</organism>
<proteinExistence type="predicted"/>
<keyword evidence="2" id="KW-1185">Reference proteome</keyword>
<name>A0AAE1DEJ4_9GAST</name>